<dbReference type="AlphaFoldDB" id="A0A3M7RYT6"/>
<gene>
    <name evidence="1" type="ORF">BpHYR1_024540</name>
</gene>
<name>A0A3M7RYT6_BRAPC</name>
<keyword evidence="2" id="KW-1185">Reference proteome</keyword>
<reference evidence="1 2" key="1">
    <citation type="journal article" date="2018" name="Sci. Rep.">
        <title>Genomic signatures of local adaptation to the degree of environmental predictability in rotifers.</title>
        <authorList>
            <person name="Franch-Gras L."/>
            <person name="Hahn C."/>
            <person name="Garcia-Roger E.M."/>
            <person name="Carmona M.J."/>
            <person name="Serra M."/>
            <person name="Gomez A."/>
        </authorList>
    </citation>
    <scope>NUCLEOTIDE SEQUENCE [LARGE SCALE GENOMIC DNA]</scope>
    <source>
        <strain evidence="1">HYR1</strain>
    </source>
</reference>
<evidence type="ECO:0000313" key="1">
    <source>
        <dbReference type="EMBL" id="RNA28497.1"/>
    </source>
</evidence>
<sequence>MLSIRLTKRSLWRFKHFEKYLVGNKAPKEIHYTTKPIFVKKIFSQTIEQLLVYEILSFVLPVKRSDCFWERLMHFNKQNLKLKN</sequence>
<evidence type="ECO:0000313" key="2">
    <source>
        <dbReference type="Proteomes" id="UP000276133"/>
    </source>
</evidence>
<proteinExistence type="predicted"/>
<accession>A0A3M7RYT6</accession>
<organism evidence="1 2">
    <name type="scientific">Brachionus plicatilis</name>
    <name type="common">Marine rotifer</name>
    <name type="synonym">Brachionus muelleri</name>
    <dbReference type="NCBI Taxonomy" id="10195"/>
    <lineage>
        <taxon>Eukaryota</taxon>
        <taxon>Metazoa</taxon>
        <taxon>Spiralia</taxon>
        <taxon>Gnathifera</taxon>
        <taxon>Rotifera</taxon>
        <taxon>Eurotatoria</taxon>
        <taxon>Monogononta</taxon>
        <taxon>Pseudotrocha</taxon>
        <taxon>Ploima</taxon>
        <taxon>Brachionidae</taxon>
        <taxon>Brachionus</taxon>
    </lineage>
</organism>
<protein>
    <submittedName>
        <fullName evidence="1">Uncharacterized protein</fullName>
    </submittedName>
</protein>
<dbReference type="EMBL" id="REGN01002384">
    <property type="protein sequence ID" value="RNA28497.1"/>
    <property type="molecule type" value="Genomic_DNA"/>
</dbReference>
<comment type="caution">
    <text evidence="1">The sequence shown here is derived from an EMBL/GenBank/DDBJ whole genome shotgun (WGS) entry which is preliminary data.</text>
</comment>
<dbReference type="Proteomes" id="UP000276133">
    <property type="component" value="Unassembled WGS sequence"/>
</dbReference>